<organism evidence="3 4">
    <name type="scientific">Beta vulgaris subsp. vulgaris</name>
    <name type="common">Beet</name>
    <dbReference type="NCBI Taxonomy" id="3555"/>
    <lineage>
        <taxon>Eukaryota</taxon>
        <taxon>Viridiplantae</taxon>
        <taxon>Streptophyta</taxon>
        <taxon>Embryophyta</taxon>
        <taxon>Tracheophyta</taxon>
        <taxon>Spermatophyta</taxon>
        <taxon>Magnoliopsida</taxon>
        <taxon>eudicotyledons</taxon>
        <taxon>Gunneridae</taxon>
        <taxon>Pentapetalae</taxon>
        <taxon>Caryophyllales</taxon>
        <taxon>Chenopodiaceae</taxon>
        <taxon>Betoideae</taxon>
        <taxon>Beta</taxon>
    </lineage>
</organism>
<name>A0A0J8B388_BETVV</name>
<proteinExistence type="predicted"/>
<dbReference type="AlphaFoldDB" id="A0A0J8B388"/>
<dbReference type="Gene3D" id="3.10.580.10">
    <property type="entry name" value="CBS-domain"/>
    <property type="match status" value="1"/>
</dbReference>
<accession>A0A0J8B388</accession>
<dbReference type="InterPro" id="IPR000644">
    <property type="entry name" value="CBS_dom"/>
</dbReference>
<dbReference type="OrthoDB" id="449052at2759"/>
<dbReference type="PROSITE" id="PS51371">
    <property type="entry name" value="CBS"/>
    <property type="match status" value="2"/>
</dbReference>
<feature type="domain" description="CBS" evidence="2">
    <location>
        <begin position="21"/>
        <end position="81"/>
    </location>
</feature>
<evidence type="ECO:0000313" key="3">
    <source>
        <dbReference type="EMBL" id="KMS94312.1"/>
    </source>
</evidence>
<dbReference type="Proteomes" id="UP000035740">
    <property type="component" value="Unassembled WGS sequence"/>
</dbReference>
<dbReference type="SUPFAM" id="SSF54631">
    <property type="entry name" value="CBS-domain pair"/>
    <property type="match status" value="1"/>
</dbReference>
<keyword evidence="1" id="KW-0129">CBS domain</keyword>
<protein>
    <recommendedName>
        <fullName evidence="2">CBS domain-containing protein</fullName>
    </recommendedName>
</protein>
<keyword evidence="4" id="KW-1185">Reference proteome</keyword>
<reference evidence="3 4" key="1">
    <citation type="journal article" date="2014" name="Nature">
        <title>The genome of the recently domesticated crop plant sugar beet (Beta vulgaris).</title>
        <authorList>
            <person name="Dohm J.C."/>
            <person name="Minoche A.E."/>
            <person name="Holtgrawe D."/>
            <person name="Capella-Gutierrez S."/>
            <person name="Zakrzewski F."/>
            <person name="Tafer H."/>
            <person name="Rupp O."/>
            <person name="Sorensen T.R."/>
            <person name="Stracke R."/>
            <person name="Reinhardt R."/>
            <person name="Goesmann A."/>
            <person name="Kraft T."/>
            <person name="Schulz B."/>
            <person name="Stadler P.F."/>
            <person name="Schmidt T."/>
            <person name="Gabaldon T."/>
            <person name="Lehrach H."/>
            <person name="Weisshaar B."/>
            <person name="Himmelbauer H."/>
        </authorList>
    </citation>
    <scope>NUCLEOTIDE SEQUENCE [LARGE SCALE GENOMIC DNA]</scope>
    <source>
        <tissue evidence="3">Taproot</tissue>
    </source>
</reference>
<dbReference type="Pfam" id="PF00571">
    <property type="entry name" value="CBS"/>
    <property type="match status" value="2"/>
</dbReference>
<feature type="non-terminal residue" evidence="3">
    <location>
        <position position="155"/>
    </location>
</feature>
<evidence type="ECO:0000259" key="2">
    <source>
        <dbReference type="PROSITE" id="PS51371"/>
    </source>
</evidence>
<evidence type="ECO:0000313" key="4">
    <source>
        <dbReference type="Proteomes" id="UP000035740"/>
    </source>
</evidence>
<evidence type="ECO:0000256" key="1">
    <source>
        <dbReference type="PROSITE-ProRule" id="PRU00703"/>
    </source>
</evidence>
<dbReference type="Gramene" id="KMS94312">
    <property type="protein sequence ID" value="KMS94312"/>
    <property type="gene ID" value="BVRB_022670"/>
</dbReference>
<sequence length="155" mass="16806">MSSPLDILANVTCASAMASRPVPRTPVIIFATEPLSNACQILANASITSAPVFSQADHSFVGFLDCIDILQLIVKQREHDFLDPWLDKLLAHQNIMDTTAGQVAALSPDRQFDSVSEDTTLDVVCRMLIGNKNEARVRHRLPVTDGTGSFKGVVS</sequence>
<gene>
    <name evidence="3" type="ORF">BVRB_022670</name>
</gene>
<dbReference type="InterPro" id="IPR046342">
    <property type="entry name" value="CBS_dom_sf"/>
</dbReference>
<feature type="domain" description="CBS" evidence="2">
    <location>
        <begin position="106"/>
        <end position="155"/>
    </location>
</feature>
<dbReference type="EMBL" id="KQ094367">
    <property type="protein sequence ID" value="KMS94312.1"/>
    <property type="molecule type" value="Genomic_DNA"/>
</dbReference>